<dbReference type="EMBL" id="NVUL01000123">
    <property type="protein sequence ID" value="PCI73444.1"/>
    <property type="molecule type" value="Genomic_DNA"/>
</dbReference>
<protein>
    <submittedName>
        <fullName evidence="2">Uncharacterized protein</fullName>
    </submittedName>
</protein>
<evidence type="ECO:0000313" key="3">
    <source>
        <dbReference type="Proteomes" id="UP000218767"/>
    </source>
</evidence>
<proteinExistence type="predicted"/>
<reference evidence="3" key="1">
    <citation type="submission" date="2017-08" db="EMBL/GenBank/DDBJ databases">
        <title>A dynamic microbial community with high functional redundancy inhabits the cold, oxic subseafloor aquifer.</title>
        <authorList>
            <person name="Tully B.J."/>
            <person name="Wheat C.G."/>
            <person name="Glazer B.T."/>
            <person name="Huber J.A."/>
        </authorList>
    </citation>
    <scope>NUCLEOTIDE SEQUENCE [LARGE SCALE GENOMIC DNA]</scope>
</reference>
<feature type="transmembrane region" description="Helical" evidence="1">
    <location>
        <begin position="85"/>
        <end position="105"/>
    </location>
</feature>
<keyword evidence="1" id="KW-0812">Transmembrane</keyword>
<gene>
    <name evidence="2" type="ORF">COB20_16220</name>
</gene>
<sequence>MQLFNSVLANLKTRPHWMNALMLFCAYMTFIYLPWDVLLKPLSEDQEVWFGLLFTGWAAKAGGLLHWAVYGAGFWGFWKMRTWMFPWAALYTAQIAAGMFVWSFLDARGSGVTTGLLVAIPFLALAAALWRTSYFKPAKKVAEPIEPQ</sequence>
<dbReference type="Proteomes" id="UP000218767">
    <property type="component" value="Unassembled WGS sequence"/>
</dbReference>
<keyword evidence="1" id="KW-0472">Membrane</keyword>
<dbReference type="AlphaFoldDB" id="A0A2A4WTA5"/>
<name>A0A2A4WTA5_9GAMM</name>
<keyword evidence="1" id="KW-1133">Transmembrane helix</keyword>
<organism evidence="2 3">
    <name type="scientific">SAR86 cluster bacterium</name>
    <dbReference type="NCBI Taxonomy" id="2030880"/>
    <lineage>
        <taxon>Bacteria</taxon>
        <taxon>Pseudomonadati</taxon>
        <taxon>Pseudomonadota</taxon>
        <taxon>Gammaproteobacteria</taxon>
        <taxon>SAR86 cluster</taxon>
    </lineage>
</organism>
<accession>A0A2A4WTA5</accession>
<evidence type="ECO:0000256" key="1">
    <source>
        <dbReference type="SAM" id="Phobius"/>
    </source>
</evidence>
<feature type="transmembrane region" description="Helical" evidence="1">
    <location>
        <begin position="57"/>
        <end position="78"/>
    </location>
</feature>
<evidence type="ECO:0000313" key="2">
    <source>
        <dbReference type="EMBL" id="PCI73444.1"/>
    </source>
</evidence>
<comment type="caution">
    <text evidence="2">The sequence shown here is derived from an EMBL/GenBank/DDBJ whole genome shotgun (WGS) entry which is preliminary data.</text>
</comment>
<feature type="transmembrane region" description="Helical" evidence="1">
    <location>
        <begin position="111"/>
        <end position="130"/>
    </location>
</feature>
<feature type="transmembrane region" description="Helical" evidence="1">
    <location>
        <begin position="20"/>
        <end position="37"/>
    </location>
</feature>